<protein>
    <submittedName>
        <fullName evidence="1">Uncharacterized protein</fullName>
    </submittedName>
</protein>
<keyword evidence="2" id="KW-1185">Reference proteome</keyword>
<reference evidence="2" key="1">
    <citation type="submission" date="2016-09" db="EMBL/GenBank/DDBJ databases">
        <authorList>
            <person name="Varghese N."/>
            <person name="Submissions S."/>
        </authorList>
    </citation>
    <scope>NUCLEOTIDE SEQUENCE [LARGE SCALE GENOMIC DNA]</scope>
    <source>
        <strain evidence="2">S5</strain>
    </source>
</reference>
<accession>A0A1G6HSG3</accession>
<proteinExistence type="predicted"/>
<evidence type="ECO:0000313" key="2">
    <source>
        <dbReference type="Proteomes" id="UP000242949"/>
    </source>
</evidence>
<dbReference type="Proteomes" id="UP000242949">
    <property type="component" value="Unassembled WGS sequence"/>
</dbReference>
<gene>
    <name evidence="1" type="ORF">SAMN05421734_103203</name>
</gene>
<name>A0A1G6HSG3_9BACI</name>
<organism evidence="1 2">
    <name type="scientific">Pelagirhabdus alkalitolerans</name>
    <dbReference type="NCBI Taxonomy" id="1612202"/>
    <lineage>
        <taxon>Bacteria</taxon>
        <taxon>Bacillati</taxon>
        <taxon>Bacillota</taxon>
        <taxon>Bacilli</taxon>
        <taxon>Bacillales</taxon>
        <taxon>Bacillaceae</taxon>
        <taxon>Pelagirhabdus</taxon>
    </lineage>
</organism>
<dbReference type="EMBL" id="FMYI01000003">
    <property type="protein sequence ID" value="SDB97124.1"/>
    <property type="molecule type" value="Genomic_DNA"/>
</dbReference>
<sequence length="61" mass="7126">MRCLNCGSNHLGEIGPSQYYCWNCYVEIKKERHLYDVAGLDRDGTLVSLNDLFTEDERRVE</sequence>
<dbReference type="STRING" id="1612202.SAMN05421734_103203"/>
<dbReference type="OrthoDB" id="1798711at2"/>
<evidence type="ECO:0000313" key="1">
    <source>
        <dbReference type="EMBL" id="SDB97124.1"/>
    </source>
</evidence>
<dbReference type="RefSeq" id="WP_090794359.1">
    <property type="nucleotide sequence ID" value="NZ_FMYI01000003.1"/>
</dbReference>
<dbReference type="AlphaFoldDB" id="A0A1G6HSG3"/>